<feature type="compositionally biased region" description="Polar residues" evidence="2">
    <location>
        <begin position="19"/>
        <end position="28"/>
    </location>
</feature>
<feature type="compositionally biased region" description="Low complexity" evidence="2">
    <location>
        <begin position="169"/>
        <end position="193"/>
    </location>
</feature>
<feature type="coiled-coil region" evidence="1">
    <location>
        <begin position="724"/>
        <end position="798"/>
    </location>
</feature>
<feature type="region of interest" description="Disordered" evidence="2">
    <location>
        <begin position="802"/>
        <end position="835"/>
    </location>
</feature>
<feature type="region of interest" description="Disordered" evidence="2">
    <location>
        <begin position="646"/>
        <end position="667"/>
    </location>
</feature>
<feature type="compositionally biased region" description="Low complexity" evidence="2">
    <location>
        <begin position="802"/>
        <end position="832"/>
    </location>
</feature>
<gene>
    <name evidence="3" type="ORF">BGZ99_005096</name>
</gene>
<protein>
    <submittedName>
        <fullName evidence="3">Uncharacterized protein</fullName>
    </submittedName>
</protein>
<feature type="region of interest" description="Disordered" evidence="2">
    <location>
        <begin position="562"/>
        <end position="619"/>
    </location>
</feature>
<accession>A0A9P6RG15</accession>
<feature type="compositionally biased region" description="Low complexity" evidence="2">
    <location>
        <begin position="246"/>
        <end position="278"/>
    </location>
</feature>
<organism evidence="3 4">
    <name type="scientific">Dissophora globulifera</name>
    <dbReference type="NCBI Taxonomy" id="979702"/>
    <lineage>
        <taxon>Eukaryota</taxon>
        <taxon>Fungi</taxon>
        <taxon>Fungi incertae sedis</taxon>
        <taxon>Mucoromycota</taxon>
        <taxon>Mortierellomycotina</taxon>
        <taxon>Mortierellomycetes</taxon>
        <taxon>Mortierellales</taxon>
        <taxon>Mortierellaceae</taxon>
        <taxon>Dissophora</taxon>
    </lineage>
</organism>
<feature type="compositionally biased region" description="Low complexity" evidence="2">
    <location>
        <begin position="404"/>
        <end position="428"/>
    </location>
</feature>
<evidence type="ECO:0000313" key="4">
    <source>
        <dbReference type="Proteomes" id="UP000738325"/>
    </source>
</evidence>
<reference evidence="3" key="1">
    <citation type="journal article" date="2020" name="Fungal Divers.">
        <title>Resolving the Mortierellaceae phylogeny through synthesis of multi-gene phylogenetics and phylogenomics.</title>
        <authorList>
            <person name="Vandepol N."/>
            <person name="Liber J."/>
            <person name="Desiro A."/>
            <person name="Na H."/>
            <person name="Kennedy M."/>
            <person name="Barry K."/>
            <person name="Grigoriev I.V."/>
            <person name="Miller A.N."/>
            <person name="O'Donnell K."/>
            <person name="Stajich J.E."/>
            <person name="Bonito G."/>
        </authorList>
    </citation>
    <scope>NUCLEOTIDE SEQUENCE</scope>
    <source>
        <strain evidence="3">REB-010B</strain>
    </source>
</reference>
<dbReference type="EMBL" id="JAAAIP010000322">
    <property type="protein sequence ID" value="KAG0319480.1"/>
    <property type="molecule type" value="Genomic_DNA"/>
</dbReference>
<comment type="caution">
    <text evidence="3">The sequence shown here is derived from an EMBL/GenBank/DDBJ whole genome shotgun (WGS) entry which is preliminary data.</text>
</comment>
<feature type="compositionally biased region" description="Low complexity" evidence="2">
    <location>
        <begin position="383"/>
        <end position="392"/>
    </location>
</feature>
<feature type="region of interest" description="Disordered" evidence="2">
    <location>
        <begin position="238"/>
        <end position="431"/>
    </location>
</feature>
<dbReference type="Proteomes" id="UP000738325">
    <property type="component" value="Unassembled WGS sequence"/>
</dbReference>
<keyword evidence="1" id="KW-0175">Coiled coil</keyword>
<dbReference type="OrthoDB" id="2444489at2759"/>
<evidence type="ECO:0000313" key="3">
    <source>
        <dbReference type="EMBL" id="KAG0319480.1"/>
    </source>
</evidence>
<proteinExistence type="predicted"/>
<feature type="compositionally biased region" description="Low complexity" evidence="2">
    <location>
        <begin position="29"/>
        <end position="38"/>
    </location>
</feature>
<evidence type="ECO:0000256" key="2">
    <source>
        <dbReference type="SAM" id="MobiDB-lite"/>
    </source>
</evidence>
<keyword evidence="4" id="KW-1185">Reference proteome</keyword>
<feature type="region of interest" description="Disordered" evidence="2">
    <location>
        <begin position="1"/>
        <end position="193"/>
    </location>
</feature>
<feature type="compositionally biased region" description="Basic and acidic residues" evidence="2">
    <location>
        <begin position="339"/>
        <end position="357"/>
    </location>
</feature>
<feature type="region of interest" description="Disordered" evidence="2">
    <location>
        <begin position="205"/>
        <end position="224"/>
    </location>
</feature>
<feature type="compositionally biased region" description="Low complexity" evidence="2">
    <location>
        <begin position="85"/>
        <end position="100"/>
    </location>
</feature>
<feature type="compositionally biased region" description="Polar residues" evidence="2">
    <location>
        <begin position="304"/>
        <end position="333"/>
    </location>
</feature>
<dbReference type="AlphaFoldDB" id="A0A9P6RG15"/>
<sequence>MPLASSAQSVIPRIDNRLSAANPNSDYSQYLRQQQQQKPQERRFSTPHIMHHSSSPSGQLSRNRRSQGTYSTPLPDTSSNDTFATSSRISSSGSSTSSRSSAHEVMPSHEPVRYSLTDNPIRLPPQRQPAHRSKLFKQYTPSESEDSDDEPLAHTVQSRFSPGQPVALNNGTSTSTSTSASTNTNTGTNSSATESLRALSRIDMVQTTSRSSGAGSDSADDVSLRSATKKMSFGKRISRLFGGGSSKKSSSKNASMSSVSTSSSSTSTTRTTPATSDAYNRSKTRGSKPSIEIIEDSSRPLESPMQSSLFQLQRSYSSPDTVSPTSGSTSLVHSSIVLDARDRKTRDSGFEDMDAHGPRRHSSSIQAPSSSIDDNPVPPASFQMRQRQRSSSLTGGRDALYINTPQQQQPNQLNQQYTQQPQYPEQLQGRTLSSPSLMYTRTDIFENAGGRATPRLGGVAVMEDQPRLRRVLVSESASITSQTKKSNLPVTPETLVSRIDREKSTVCFQMPVFKQETYSRDLNLDPALSNLVQQHRRDYQVNTRLGGTAVVHPQQVVVHSMPLPLMDPKVSGTEASAGPTPRRNSSDSQKIHPSPMHFAVNTGLVPPGAPGLSATESIPRRHSDGLIHPLQQQQKQQEQQQLSPLLTPQGVGHTGQTGRQQRTPTQRQTSYFNLPLQQQQQQQGFTPSAVYISPFPSPAIGVAGAMSPSATMGYSHDLSVAMQYQQHQQQQVQLQIQHQQLQQLQQHQQTQQQQQQQQLEQLQQIRIHQQQILLQQQQQQLQQQLEQARAAAMSAASTTIPAISTTSTSETATATATEATAATAAPTSTSTTLPSEKPSLVAVTSLPMHFTLPAAPVLSPTMGMNMGSMSLNPSVMSMNMMGMGMGSPSMLPQLVMTPQLMAYPSAPMYAAYQQQQQQQQQLLQLQQLQL</sequence>
<name>A0A9P6RG15_9FUNG</name>
<feature type="compositionally biased region" description="Polar residues" evidence="2">
    <location>
        <begin position="52"/>
        <end position="84"/>
    </location>
</feature>
<evidence type="ECO:0000256" key="1">
    <source>
        <dbReference type="SAM" id="Coils"/>
    </source>
</evidence>